<name>A0ABW8LC99_9ACTN</name>
<keyword evidence="2" id="KW-0378">Hydrolase</keyword>
<dbReference type="PANTHER" id="PTHR43678:SF1">
    <property type="entry name" value="BETA-N-ACETYLHEXOSAMINIDASE"/>
    <property type="match status" value="1"/>
</dbReference>
<feature type="domain" description="Beta-hexosaminidase bacterial type N-terminal" evidence="6">
    <location>
        <begin position="51"/>
        <end position="179"/>
    </location>
</feature>
<comment type="similarity">
    <text evidence="1">Belongs to the glycosyl hydrolase 20 family.</text>
</comment>
<dbReference type="Pfam" id="PF14200">
    <property type="entry name" value="RicinB_lectin_2"/>
    <property type="match status" value="1"/>
</dbReference>
<dbReference type="Pfam" id="PF00728">
    <property type="entry name" value="Glyco_hydro_20"/>
    <property type="match status" value="1"/>
</dbReference>
<keyword evidence="4" id="KW-0732">Signal</keyword>
<dbReference type="Proteomes" id="UP001620295">
    <property type="component" value="Unassembled WGS sequence"/>
</dbReference>
<dbReference type="PRINTS" id="PR00738">
    <property type="entry name" value="GLHYDRLASE20"/>
</dbReference>
<evidence type="ECO:0000313" key="9">
    <source>
        <dbReference type="Proteomes" id="UP001620295"/>
    </source>
</evidence>
<dbReference type="EMBL" id="JBJDQH010000001">
    <property type="protein sequence ID" value="MFK4263547.1"/>
    <property type="molecule type" value="Genomic_DNA"/>
</dbReference>
<dbReference type="CDD" id="cd23386">
    <property type="entry name" value="beta-trefoil_Ricin_LNBase"/>
    <property type="match status" value="1"/>
</dbReference>
<dbReference type="SUPFAM" id="SSF55545">
    <property type="entry name" value="beta-N-acetylhexosaminidase-like domain"/>
    <property type="match status" value="1"/>
</dbReference>
<protein>
    <submittedName>
        <fullName evidence="8">Family 20 glycosylhydrolase</fullName>
    </submittedName>
</protein>
<proteinExistence type="inferred from homology"/>
<dbReference type="InterPro" id="IPR052764">
    <property type="entry name" value="GH20_Enzymes"/>
</dbReference>
<dbReference type="InterPro" id="IPR015882">
    <property type="entry name" value="HEX_bac_N"/>
</dbReference>
<accession>A0ABW8LC99</accession>
<dbReference type="InterPro" id="IPR035992">
    <property type="entry name" value="Ricin_B-like_lectins"/>
</dbReference>
<dbReference type="InterPro" id="IPR025705">
    <property type="entry name" value="Beta_hexosaminidase_sua/sub"/>
</dbReference>
<dbReference type="Gene3D" id="2.80.10.50">
    <property type="match status" value="1"/>
</dbReference>
<dbReference type="Pfam" id="PF02838">
    <property type="entry name" value="Glyco_hydro_20b"/>
    <property type="match status" value="1"/>
</dbReference>
<dbReference type="RefSeq" id="WP_358636956.1">
    <property type="nucleotide sequence ID" value="NZ_JBFAEV010000010.1"/>
</dbReference>
<evidence type="ECO:0000259" key="5">
    <source>
        <dbReference type="Pfam" id="PF00728"/>
    </source>
</evidence>
<evidence type="ECO:0000256" key="1">
    <source>
        <dbReference type="ARBA" id="ARBA00006285"/>
    </source>
</evidence>
<feature type="domain" description="Ricin B lectin" evidence="7">
    <location>
        <begin position="567"/>
        <end position="654"/>
    </location>
</feature>
<dbReference type="Gene3D" id="3.30.379.10">
    <property type="entry name" value="Chitobiase/beta-hexosaminidase domain 2-like"/>
    <property type="match status" value="1"/>
</dbReference>
<feature type="domain" description="Glycoside hydrolase family 20 catalytic" evidence="5">
    <location>
        <begin position="232"/>
        <end position="487"/>
    </location>
</feature>
<dbReference type="InterPro" id="IPR000772">
    <property type="entry name" value="Ricin_B_lectin"/>
</dbReference>
<dbReference type="PANTHER" id="PTHR43678">
    <property type="entry name" value="PUTATIVE (AFU_ORTHOLOGUE AFUA_2G00640)-RELATED"/>
    <property type="match status" value="1"/>
</dbReference>
<organism evidence="8 9">
    <name type="scientific">Streptomyces milbemycinicus</name>
    <dbReference type="NCBI Taxonomy" id="476552"/>
    <lineage>
        <taxon>Bacteria</taxon>
        <taxon>Bacillati</taxon>
        <taxon>Actinomycetota</taxon>
        <taxon>Actinomycetes</taxon>
        <taxon>Kitasatosporales</taxon>
        <taxon>Streptomycetaceae</taxon>
        <taxon>Streptomyces</taxon>
    </lineage>
</organism>
<dbReference type="SUPFAM" id="SSF50370">
    <property type="entry name" value="Ricin B-like lectins"/>
    <property type="match status" value="1"/>
</dbReference>
<keyword evidence="9" id="KW-1185">Reference proteome</keyword>
<evidence type="ECO:0000256" key="3">
    <source>
        <dbReference type="ARBA" id="ARBA00023295"/>
    </source>
</evidence>
<dbReference type="PROSITE" id="PS50231">
    <property type="entry name" value="RICIN_B_LECTIN"/>
    <property type="match status" value="1"/>
</dbReference>
<dbReference type="InterPro" id="IPR017853">
    <property type="entry name" value="GH"/>
</dbReference>
<evidence type="ECO:0000256" key="2">
    <source>
        <dbReference type="ARBA" id="ARBA00022801"/>
    </source>
</evidence>
<evidence type="ECO:0000313" key="8">
    <source>
        <dbReference type="EMBL" id="MFK4263547.1"/>
    </source>
</evidence>
<dbReference type="InterPro" id="IPR015883">
    <property type="entry name" value="Glyco_hydro_20_cat"/>
</dbReference>
<dbReference type="SUPFAM" id="SSF51445">
    <property type="entry name" value="(Trans)glycosidases"/>
    <property type="match status" value="1"/>
</dbReference>
<reference evidence="8 9" key="1">
    <citation type="submission" date="2024-11" db="EMBL/GenBank/DDBJ databases">
        <title>The Natural Products Discovery Center: Release of the First 8490 Sequenced Strains for Exploring Actinobacteria Biosynthetic Diversity.</title>
        <authorList>
            <person name="Kalkreuter E."/>
            <person name="Kautsar S.A."/>
            <person name="Yang D."/>
            <person name="Bader C.D."/>
            <person name="Teijaro C.N."/>
            <person name="Fluegel L."/>
            <person name="Davis C.M."/>
            <person name="Simpson J.R."/>
            <person name="Lauterbach L."/>
            <person name="Steele A.D."/>
            <person name="Gui C."/>
            <person name="Meng S."/>
            <person name="Li G."/>
            <person name="Viehrig K."/>
            <person name="Ye F."/>
            <person name="Su P."/>
            <person name="Kiefer A.F."/>
            <person name="Nichols A."/>
            <person name="Cepeda A.J."/>
            <person name="Yan W."/>
            <person name="Fan B."/>
            <person name="Jiang Y."/>
            <person name="Adhikari A."/>
            <person name="Zheng C.-J."/>
            <person name="Schuster L."/>
            <person name="Cowan T.M."/>
            <person name="Smanski M.J."/>
            <person name="Chevrette M.G."/>
            <person name="De Carvalho L.P.S."/>
            <person name="Shen B."/>
        </authorList>
    </citation>
    <scope>NUCLEOTIDE SEQUENCE [LARGE SCALE GENOMIC DNA]</scope>
    <source>
        <strain evidence="8 9">NPDC020863</strain>
    </source>
</reference>
<feature type="signal peptide" evidence="4">
    <location>
        <begin position="1"/>
        <end position="34"/>
    </location>
</feature>
<evidence type="ECO:0000256" key="4">
    <source>
        <dbReference type="SAM" id="SignalP"/>
    </source>
</evidence>
<comment type="caution">
    <text evidence="8">The sequence shown here is derived from an EMBL/GenBank/DDBJ whole genome shotgun (WGS) entry which is preliminary data.</text>
</comment>
<evidence type="ECO:0000259" key="6">
    <source>
        <dbReference type="Pfam" id="PF02838"/>
    </source>
</evidence>
<sequence>MDTVIQRMRAGRGRRRWAVCLLAALALFVPPALPASAHAPASAAAARAATTPEVIPALTGWTAGSGTLQLQQGSRIVAPAAERTQAKRVQAKRAQTDAATFADDLAAATGLKLPVVTGGEPRTGDLVLRLDPGARELGAEGYELLVSDTVRITGATDDGLFLGTRTVLQMLRGQTALPRGRTIDVPQYPERGVGVCACYVHISMPWFERLMREMSYLKLNQLWIEAKVASDDYPKTKFWGYYTKDEIRQLSAMAKKYHITLVPEINSPGHIDPYLQNHPELQLTDSSGAKSPSRLDITRPEAYSFYTGLLDEALTVWDTPYWHMGADEYMLGSDYAAYPQIAAYAKAKYGASATPQDAFIDFVNRVNAHVRAGGRTLRIWNDGLTGENTIALDKNIDVEHWTPEAQQPPSALLAQGHQVMNSAYSLYLIRGGSKMKTQALYDSDWTPLRFEGETLTGAQPQVTGAKITMWPDFASEQTENEVESDAFMPLRFISQATWGSPKPAATYTGFADLAGRLGHAPGWNNVTRLPLKDGTYALTLPDSTKRLTTAGTTQGAPAKLAADPDATWALSATPDGYYRIRAVRGGTTTGNCLDMVSGRRYLGAPLEAGATITQQTCSDNTRTQRWQLTTKGDTVTLVNAISQLGLAQNTDGLAVQMPPDTQPPTALRPVAK</sequence>
<dbReference type="Gene3D" id="3.20.20.80">
    <property type="entry name" value="Glycosidases"/>
    <property type="match status" value="1"/>
</dbReference>
<evidence type="ECO:0000259" key="7">
    <source>
        <dbReference type="Pfam" id="PF14200"/>
    </source>
</evidence>
<keyword evidence="3" id="KW-0326">Glycosidase</keyword>
<feature type="chain" id="PRO_5045223711" evidence="4">
    <location>
        <begin position="35"/>
        <end position="672"/>
    </location>
</feature>
<dbReference type="InterPro" id="IPR029018">
    <property type="entry name" value="Hex-like_dom2"/>
</dbReference>
<gene>
    <name evidence="8" type="ORF">ACI2L5_01215</name>
</gene>